<evidence type="ECO:0000259" key="4">
    <source>
        <dbReference type="PROSITE" id="PS50966"/>
    </source>
</evidence>
<keyword evidence="1" id="KW-0479">Metal-binding</keyword>
<keyword evidence="1" id="KW-0863">Zinc-finger</keyword>
<dbReference type="GO" id="GO:0008270">
    <property type="term" value="F:zinc ion binding"/>
    <property type="evidence" value="ECO:0007669"/>
    <property type="project" value="UniProtKB-KW"/>
</dbReference>
<feature type="non-terminal residue" evidence="5">
    <location>
        <position position="1"/>
    </location>
</feature>
<dbReference type="InterPro" id="IPR004127">
    <property type="entry name" value="Prefoldin_subunit_alpha"/>
</dbReference>
<dbReference type="InterPro" id="IPR052579">
    <property type="entry name" value="Zinc_finger_SWIM"/>
</dbReference>
<dbReference type="RefSeq" id="XP_009170521.1">
    <property type="nucleotide sequence ID" value="XM_009172257.1"/>
</dbReference>
<dbReference type="Pfam" id="PF02996">
    <property type="entry name" value="Prefoldin"/>
    <property type="match status" value="1"/>
</dbReference>
<feature type="compositionally biased region" description="Basic and acidic residues" evidence="3">
    <location>
        <begin position="1229"/>
        <end position="1241"/>
    </location>
</feature>
<feature type="compositionally biased region" description="Polar residues" evidence="3">
    <location>
        <begin position="1205"/>
        <end position="1219"/>
    </location>
</feature>
<dbReference type="STRING" id="6198.A0A074ZEQ3"/>
<feature type="region of interest" description="Disordered" evidence="3">
    <location>
        <begin position="1205"/>
        <end position="1283"/>
    </location>
</feature>
<dbReference type="PANTHER" id="PTHR31569">
    <property type="entry name" value="SWIM-TYPE DOMAIN-CONTAINING PROTEIN"/>
    <property type="match status" value="1"/>
</dbReference>
<dbReference type="InterPro" id="IPR009053">
    <property type="entry name" value="Prefoldin"/>
</dbReference>
<name>A0A074ZEQ3_OPIVI</name>
<keyword evidence="6" id="KW-1185">Reference proteome</keyword>
<dbReference type="KEGG" id="ovi:T265_14155"/>
<dbReference type="CDD" id="cd23159">
    <property type="entry name" value="Prefoldin_URI1"/>
    <property type="match status" value="1"/>
</dbReference>
<evidence type="ECO:0000256" key="2">
    <source>
        <dbReference type="SAM" id="Coils"/>
    </source>
</evidence>
<dbReference type="PROSITE" id="PS50966">
    <property type="entry name" value="ZF_SWIM"/>
    <property type="match status" value="1"/>
</dbReference>
<protein>
    <recommendedName>
        <fullName evidence="4">SWIM-type domain-containing protein</fullName>
    </recommendedName>
</protein>
<evidence type="ECO:0000256" key="3">
    <source>
        <dbReference type="SAM" id="MobiDB-lite"/>
    </source>
</evidence>
<keyword evidence="1" id="KW-0862">Zinc</keyword>
<reference evidence="5 6" key="1">
    <citation type="submission" date="2013-11" db="EMBL/GenBank/DDBJ databases">
        <title>Opisthorchis viverrini - life in the bile duct.</title>
        <authorList>
            <person name="Young N.D."/>
            <person name="Nagarajan N."/>
            <person name="Lin S.J."/>
            <person name="Korhonen P.K."/>
            <person name="Jex A.R."/>
            <person name="Hall R.S."/>
            <person name="Safavi-Hemami H."/>
            <person name="Kaewkong W."/>
            <person name="Bertrand D."/>
            <person name="Gao S."/>
            <person name="Seet Q."/>
            <person name="Wongkham S."/>
            <person name="Teh B.T."/>
            <person name="Wongkham C."/>
            <person name="Intapan P.M."/>
            <person name="Maleewong W."/>
            <person name="Yang X."/>
            <person name="Hu M."/>
            <person name="Wang Z."/>
            <person name="Hofmann A."/>
            <person name="Sternberg P.W."/>
            <person name="Tan P."/>
            <person name="Wang J."/>
            <person name="Gasser R.B."/>
        </authorList>
    </citation>
    <scope>NUCLEOTIDE SEQUENCE [LARGE SCALE GENOMIC DNA]</scope>
</reference>
<dbReference type="InterPro" id="IPR048324">
    <property type="entry name" value="ZSWIM1-3_RNaseH-like"/>
</dbReference>
<dbReference type="SUPFAM" id="SSF46579">
    <property type="entry name" value="Prefoldin"/>
    <property type="match status" value="1"/>
</dbReference>
<dbReference type="OrthoDB" id="21413at2759"/>
<evidence type="ECO:0000256" key="1">
    <source>
        <dbReference type="PROSITE-ProRule" id="PRU00325"/>
    </source>
</evidence>
<gene>
    <name evidence="5" type="ORF">T265_14155</name>
</gene>
<dbReference type="InterPro" id="IPR007527">
    <property type="entry name" value="Znf_SWIM"/>
</dbReference>
<feature type="region of interest" description="Disordered" evidence="3">
    <location>
        <begin position="1349"/>
        <end position="1379"/>
    </location>
</feature>
<feature type="coiled-coil region" evidence="2">
    <location>
        <begin position="1170"/>
        <end position="1197"/>
    </location>
</feature>
<accession>A0A074ZEQ3</accession>
<dbReference type="InterPro" id="IPR000477">
    <property type="entry name" value="RT_dom"/>
</dbReference>
<dbReference type="PANTHER" id="PTHR31569:SF4">
    <property type="entry name" value="SWIM-TYPE DOMAIN-CONTAINING PROTEIN"/>
    <property type="match status" value="1"/>
</dbReference>
<keyword evidence="2" id="KW-0175">Coiled coil</keyword>
<dbReference type="Proteomes" id="UP000054324">
    <property type="component" value="Unassembled WGS sequence"/>
</dbReference>
<dbReference type="Pfam" id="PF00078">
    <property type="entry name" value="RVT_1"/>
    <property type="match status" value="1"/>
</dbReference>
<evidence type="ECO:0000313" key="5">
    <source>
        <dbReference type="EMBL" id="KER25766.1"/>
    </source>
</evidence>
<dbReference type="Pfam" id="PF21056">
    <property type="entry name" value="ZSWIM1-3_RNaseH-like"/>
    <property type="match status" value="1"/>
</dbReference>
<sequence>LAVTSYFPEHNHKLSKFLYDGLPVNRRLTENELGTCKALLRYGTPSSEVRQFVADEFGKILTTKDIHNYRRKCRPAMLNDMPSVLAKLRETGRVLVCQGEEGHYSHICFSRWQQIALFRRFPDVVNVDGTHATNRLGYKLYTFLITDGMGTGRPVMYAFVESEQFAPMRKLFGLFKEMMGEAYPVRTFVMDKLAAQMRAARVVFGCDIMLCYFHVRKAIRKHTHCEQPAHISPHGSPGQCCTVGFMFIILQAHRFRQDLQLLRRTDPRFLSYLTARWLYITRKWAIHAQSGMVHFGNVTNNRLENANGRLKDQVHHSDTLEHAIQKVSRHAEWLMREFEMHTSYHCDRRQILEGDAYVLNVVCRMTTYACSLVLRHLGPRPPRLPYESVETNKFVVQTLRCSQTVDTCAGECTCPFYQAMWLPCVHLFSVFRDQSVPSTCFPIHQRWLSDYNLPGKGVPLTLVPKPPPTAFDGLRKQLNRVMDKLQRLEPRRATAIFKRLIVQGEILLRQASKSATDDLPLVVEDTAPQPRWGSGNADLGFCVLCDRPTTTSDRWCTTDRVSYHADCCDGEPCPLCGGALQACPIAPGPSRKRRGVLAIRSAKRASYDVDLDRSTDSQHSVSRKSVCVRVFGSTEELLDGPNIRLPTPKTRPLGPTRSAAPQTRVSRDPKENPSPDQSVSSENRLDLLSSSAVSIGVPQGSVLGPVLFLIYVNDLTEVLASPCLLFADDLKSWSTNASVLQMDVDGVKPWSLDWHPPLNDEKSVHMSFGGDPANIFVMLDEKEPGNITRIDVKKDLGIWVFSKLSFSLHHEKSDQKAFAISRMIRRTFSRITRMDFQVLYGAYIRPLLECANQFVRSGRTKDVTLIKSIQRATTSMVSRFRHREVLRWSVHDPLILNPLGFGQDLRICWQGLVGVSYPPVWANLDPEEHFTAPAKNGPRVTCVVYAAVFTNHHYRVFAEGACGCSRMPAELFLYSGVVATNLHFLRPNSGVRCSKPPSEQCLCWQKRTIVADETEEGSEGRHVCWRWHTFGSIDFSRVWLAAMHVSDEPKVHYRPHGKSFCHDLTSNVDPYTSYLAFPMSDQNFVRLLEEQESGITRTSLNLEQLKEFKLDYENVIAKLQELQKSLTKPAYLPFARKALVFGRLVHTNEILVHLGGNNEYFAELSTYEAVQLLQRRISKLDESIGLLEQQKSLLEDRKQYTSEFSQTRRILSGPGNSDASIGEDEEVEIRENYDSDTERQWRQKHIQSRQEERRLLSQMPSETVKRKVRFRDQSSGASGSDSDETVTTIYFQHSSVSGPIARSEVTDLSTLTVTEAVDMINKFGKISDSVVALERQSTQPFGGIVERDSITTDISSPVPIQQESSRPSRFRSERLKQRM</sequence>
<feature type="domain" description="SWIM-type" evidence="4">
    <location>
        <begin position="397"/>
        <end position="435"/>
    </location>
</feature>
<dbReference type="CTD" id="20328321"/>
<dbReference type="Gene3D" id="1.10.287.370">
    <property type="match status" value="1"/>
</dbReference>
<proteinExistence type="predicted"/>
<dbReference type="EMBL" id="KL596767">
    <property type="protein sequence ID" value="KER25766.1"/>
    <property type="molecule type" value="Genomic_DNA"/>
</dbReference>
<feature type="region of interest" description="Disordered" evidence="3">
    <location>
        <begin position="639"/>
        <end position="682"/>
    </location>
</feature>
<dbReference type="GeneID" id="20328321"/>
<evidence type="ECO:0000313" key="6">
    <source>
        <dbReference type="Proteomes" id="UP000054324"/>
    </source>
</evidence>
<feature type="compositionally biased region" description="Basic and acidic residues" evidence="3">
    <location>
        <begin position="1370"/>
        <end position="1379"/>
    </location>
</feature>
<feature type="compositionally biased region" description="Polar residues" evidence="3">
    <location>
        <begin position="1351"/>
        <end position="1362"/>
    </location>
</feature>
<organism evidence="5 6">
    <name type="scientific">Opisthorchis viverrini</name>
    <name type="common">Southeast Asian liver fluke</name>
    <dbReference type="NCBI Taxonomy" id="6198"/>
    <lineage>
        <taxon>Eukaryota</taxon>
        <taxon>Metazoa</taxon>
        <taxon>Spiralia</taxon>
        <taxon>Lophotrochozoa</taxon>
        <taxon>Platyhelminthes</taxon>
        <taxon>Trematoda</taxon>
        <taxon>Digenea</taxon>
        <taxon>Opisthorchiida</taxon>
        <taxon>Opisthorchiata</taxon>
        <taxon>Opisthorchiidae</taxon>
        <taxon>Opisthorchis</taxon>
    </lineage>
</organism>